<dbReference type="EMBL" id="MU274900">
    <property type="protein sequence ID" value="KAI0094185.1"/>
    <property type="molecule type" value="Genomic_DNA"/>
</dbReference>
<proteinExistence type="predicted"/>
<protein>
    <submittedName>
        <fullName evidence="1">WD40-repeat-containing domain protein</fullName>
    </submittedName>
</protein>
<reference evidence="1" key="1">
    <citation type="journal article" date="2021" name="Environ. Microbiol.">
        <title>Gene family expansions and transcriptome signatures uncover fungal adaptations to wood decay.</title>
        <authorList>
            <person name="Hage H."/>
            <person name="Miyauchi S."/>
            <person name="Viragh M."/>
            <person name="Drula E."/>
            <person name="Min B."/>
            <person name="Chaduli D."/>
            <person name="Navarro D."/>
            <person name="Favel A."/>
            <person name="Norest M."/>
            <person name="Lesage-Meessen L."/>
            <person name="Balint B."/>
            <person name="Merenyi Z."/>
            <person name="de Eugenio L."/>
            <person name="Morin E."/>
            <person name="Martinez A.T."/>
            <person name="Baldrian P."/>
            <person name="Stursova M."/>
            <person name="Martinez M.J."/>
            <person name="Novotny C."/>
            <person name="Magnuson J.K."/>
            <person name="Spatafora J.W."/>
            <person name="Maurice S."/>
            <person name="Pangilinan J."/>
            <person name="Andreopoulos W."/>
            <person name="LaButti K."/>
            <person name="Hundley H."/>
            <person name="Na H."/>
            <person name="Kuo A."/>
            <person name="Barry K."/>
            <person name="Lipzen A."/>
            <person name="Henrissat B."/>
            <person name="Riley R."/>
            <person name="Ahrendt S."/>
            <person name="Nagy L.G."/>
            <person name="Grigoriev I.V."/>
            <person name="Martin F."/>
            <person name="Rosso M.N."/>
        </authorList>
    </citation>
    <scope>NUCLEOTIDE SEQUENCE</scope>
    <source>
        <strain evidence="1">CBS 384.51</strain>
    </source>
</reference>
<keyword evidence="2" id="KW-1185">Reference proteome</keyword>
<organism evidence="1 2">
    <name type="scientific">Irpex rosettiformis</name>
    <dbReference type="NCBI Taxonomy" id="378272"/>
    <lineage>
        <taxon>Eukaryota</taxon>
        <taxon>Fungi</taxon>
        <taxon>Dikarya</taxon>
        <taxon>Basidiomycota</taxon>
        <taxon>Agaricomycotina</taxon>
        <taxon>Agaricomycetes</taxon>
        <taxon>Polyporales</taxon>
        <taxon>Irpicaceae</taxon>
        <taxon>Irpex</taxon>
    </lineage>
</organism>
<evidence type="ECO:0000313" key="2">
    <source>
        <dbReference type="Proteomes" id="UP001055072"/>
    </source>
</evidence>
<evidence type="ECO:0000313" key="1">
    <source>
        <dbReference type="EMBL" id="KAI0094185.1"/>
    </source>
</evidence>
<accession>A0ACB8UJ81</accession>
<dbReference type="Proteomes" id="UP001055072">
    <property type="component" value="Unassembled WGS sequence"/>
</dbReference>
<name>A0ACB8UJ81_9APHY</name>
<comment type="caution">
    <text evidence="1">The sequence shown here is derived from an EMBL/GenBank/DDBJ whole genome shotgun (WGS) entry which is preliminary data.</text>
</comment>
<sequence>MTHIPRMEITADEVNCLIHAYFQDSGFVHSAFVLRAEGHLEKSPCYGKHVPRGELIELLSKALLYSEVEAHWRGNALTKNCKASFSLLDKHVCSLDPAISPVTIIQPLPTLDIPSVTLNGTSEKRKATAPAVEDLSGPKEKRARTEEMDVDSVASVEHHLTESRASARDSSPPLVKEPSRKSQKEESKAIGMLKGHQSEVFVCAWNPKRRNILGTGSKDTIIHIWNVHDPTPEGTPPESEPPLTLAHLSKTESGDLTSLDWNDDGTLLASGSYDCLLRVCDASGQLYFSHDQHKKGPIFATRFSKNGQYLLTASLDGTVCVWDVPNKTLYEQHACHEEPCLDAEWITDEIFASCGADGKIQVMQLGSPKPIKAFTGHKDEINQIKCNASRTLLVSCSDDTTARIWDVNEHMLSSSTPKEQPSLAILAGHSKTVSSIAWCPIGSSGLGPDEHEMLATSSFDGTSRLWDSVTGDCLRAFSDHRDSIYTLRFSPDGRFFTTGGADGWMFVYDVKGREKRWSWHTTTGPPGIFEIDWQQIDDVNRLAFGMSSGLVGVVDVSRIPALQP</sequence>
<gene>
    <name evidence="1" type="ORF">BDY19DRAFT_8311</name>
</gene>